<evidence type="ECO:0000313" key="2">
    <source>
        <dbReference type="EMBL" id="MFA9460036.1"/>
    </source>
</evidence>
<feature type="transmembrane region" description="Helical" evidence="1">
    <location>
        <begin position="81"/>
        <end position="101"/>
    </location>
</feature>
<keyword evidence="1" id="KW-0812">Transmembrane</keyword>
<feature type="transmembrane region" description="Helical" evidence="1">
    <location>
        <begin position="47"/>
        <end position="69"/>
    </location>
</feature>
<keyword evidence="1" id="KW-1133">Transmembrane helix</keyword>
<keyword evidence="1" id="KW-0472">Membrane</keyword>
<name>A0ABV4TRT3_9GAMM</name>
<organism evidence="2 3">
    <name type="scientific">Thiohalorhabdus methylotrophus</name>
    <dbReference type="NCBI Taxonomy" id="3242694"/>
    <lineage>
        <taxon>Bacteria</taxon>
        <taxon>Pseudomonadati</taxon>
        <taxon>Pseudomonadota</taxon>
        <taxon>Gammaproteobacteria</taxon>
        <taxon>Thiohalorhabdales</taxon>
        <taxon>Thiohalorhabdaceae</taxon>
        <taxon>Thiohalorhabdus</taxon>
    </lineage>
</organism>
<gene>
    <name evidence="2" type="ORF">ACERLL_04285</name>
</gene>
<dbReference type="RefSeq" id="WP_373654812.1">
    <property type="nucleotide sequence ID" value="NZ_JBGUAW010000002.1"/>
</dbReference>
<sequence length="106" mass="11555">MTGRRPDAPSFFYGWLPRLISVLLALTVLLLIMAFPGIFWRWDAVRLLPLLAVLWGLAAGFVHGMGLVPEHPLTRLLLGPGPAWLLLLGALLWLLIASGPLPQSPG</sequence>
<proteinExistence type="predicted"/>
<accession>A0ABV4TRT3</accession>
<protein>
    <submittedName>
        <fullName evidence="2">Cyd operon YbgE family protein</fullName>
    </submittedName>
</protein>
<feature type="transmembrane region" description="Helical" evidence="1">
    <location>
        <begin position="20"/>
        <end position="40"/>
    </location>
</feature>
<comment type="caution">
    <text evidence="2">The sequence shown here is derived from an EMBL/GenBank/DDBJ whole genome shotgun (WGS) entry which is preliminary data.</text>
</comment>
<keyword evidence="3" id="KW-1185">Reference proteome</keyword>
<reference evidence="2 3" key="1">
    <citation type="submission" date="2024-08" db="EMBL/GenBank/DDBJ databases">
        <title>Whole-genome sequencing of halo(alkali)philic microorganisms from hypersaline lakes.</title>
        <authorList>
            <person name="Sorokin D.Y."/>
            <person name="Merkel A.Y."/>
            <person name="Messina E."/>
            <person name="Yakimov M."/>
        </authorList>
    </citation>
    <scope>NUCLEOTIDE SEQUENCE [LARGE SCALE GENOMIC DNA]</scope>
    <source>
        <strain evidence="2 3">Cl-TMA</strain>
    </source>
</reference>
<evidence type="ECO:0000256" key="1">
    <source>
        <dbReference type="SAM" id="Phobius"/>
    </source>
</evidence>
<dbReference type="EMBL" id="JBGUAW010000002">
    <property type="protein sequence ID" value="MFA9460036.1"/>
    <property type="molecule type" value="Genomic_DNA"/>
</dbReference>
<evidence type="ECO:0000313" key="3">
    <source>
        <dbReference type="Proteomes" id="UP001575181"/>
    </source>
</evidence>
<dbReference type="Proteomes" id="UP001575181">
    <property type="component" value="Unassembled WGS sequence"/>
</dbReference>
<dbReference type="Pfam" id="PF09600">
    <property type="entry name" value="Cyd_oper_YbgE"/>
    <property type="match status" value="1"/>
</dbReference>
<dbReference type="InterPro" id="IPR011846">
    <property type="entry name" value="Cyd_oper_YbgE"/>
</dbReference>